<evidence type="ECO:0000259" key="10">
    <source>
        <dbReference type="Pfam" id="PF04083"/>
    </source>
</evidence>
<dbReference type="GO" id="GO:0016042">
    <property type="term" value="P:lipid catabolic process"/>
    <property type="evidence" value="ECO:0007669"/>
    <property type="project" value="UniProtKB-KW"/>
</dbReference>
<comment type="catalytic activity">
    <reaction evidence="8">
        <text>a sterol ester + H2O = a sterol + a fatty acid + H(+)</text>
        <dbReference type="Rhea" id="RHEA:10100"/>
        <dbReference type="ChEBI" id="CHEBI:15377"/>
        <dbReference type="ChEBI" id="CHEBI:15378"/>
        <dbReference type="ChEBI" id="CHEBI:15889"/>
        <dbReference type="ChEBI" id="CHEBI:28868"/>
        <dbReference type="ChEBI" id="CHEBI:35915"/>
        <dbReference type="EC" id="3.1.1.13"/>
    </reaction>
</comment>
<comment type="subcellular location">
    <subcellularLocation>
        <location evidence="1">Membrane</location>
    </subcellularLocation>
</comment>
<protein>
    <recommendedName>
        <fullName evidence="7">sterol esterase</fullName>
        <ecNumber evidence="7">3.1.1.13</ecNumber>
    </recommendedName>
</protein>
<dbReference type="EMBL" id="CP002503">
    <property type="protein sequence ID" value="AET40958.1"/>
    <property type="molecule type" value="Genomic_DNA"/>
</dbReference>
<keyword evidence="3" id="KW-0378">Hydrolase</keyword>
<dbReference type="InParanoid" id="G8JVU3"/>
<evidence type="ECO:0000256" key="4">
    <source>
        <dbReference type="ARBA" id="ARBA00022963"/>
    </source>
</evidence>
<comment type="similarity">
    <text evidence="2">Belongs to the AB hydrolase superfamily.</text>
</comment>
<dbReference type="RefSeq" id="XP_003647775.1">
    <property type="nucleotide sequence ID" value="XM_003647727.1"/>
</dbReference>
<keyword evidence="9" id="KW-1133">Transmembrane helix</keyword>
<dbReference type="FunFam" id="3.40.50.1820:FF:000108">
    <property type="entry name" value="Lipid particle protein"/>
    <property type="match status" value="1"/>
</dbReference>
<dbReference type="STRING" id="931890.G8JVU3"/>
<dbReference type="GeneID" id="11472443"/>
<dbReference type="FunCoup" id="G8JVU3">
    <property type="interactions" value="19"/>
</dbReference>
<organism evidence="11 12">
    <name type="scientific">Eremothecium cymbalariae (strain CBS 270.75 / DBVPG 7215 / KCTC 17166 / NRRL Y-17582)</name>
    <name type="common">Yeast</name>
    <dbReference type="NCBI Taxonomy" id="931890"/>
    <lineage>
        <taxon>Eukaryota</taxon>
        <taxon>Fungi</taxon>
        <taxon>Dikarya</taxon>
        <taxon>Ascomycota</taxon>
        <taxon>Saccharomycotina</taxon>
        <taxon>Saccharomycetes</taxon>
        <taxon>Saccharomycetales</taxon>
        <taxon>Saccharomycetaceae</taxon>
        <taxon>Eremothecium</taxon>
    </lineage>
</organism>
<dbReference type="EC" id="3.1.1.13" evidence="7"/>
<evidence type="ECO:0000256" key="8">
    <source>
        <dbReference type="ARBA" id="ARBA00051395"/>
    </source>
</evidence>
<dbReference type="InterPro" id="IPR029058">
    <property type="entry name" value="AB_hydrolase_fold"/>
</dbReference>
<keyword evidence="4" id="KW-0442">Lipid degradation</keyword>
<dbReference type="AlphaFoldDB" id="G8JVU3"/>
<dbReference type="eggNOG" id="KOG2624">
    <property type="taxonomic scope" value="Eukaryota"/>
</dbReference>
<dbReference type="Pfam" id="PF04083">
    <property type="entry name" value="Abhydro_lipase"/>
    <property type="match status" value="1"/>
</dbReference>
<evidence type="ECO:0000256" key="5">
    <source>
        <dbReference type="ARBA" id="ARBA00023098"/>
    </source>
</evidence>
<dbReference type="GO" id="GO:0004771">
    <property type="term" value="F:sterol ester esterase activity"/>
    <property type="evidence" value="ECO:0007669"/>
    <property type="project" value="UniProtKB-EC"/>
</dbReference>
<evidence type="ECO:0000313" key="12">
    <source>
        <dbReference type="Proteomes" id="UP000006790"/>
    </source>
</evidence>
<gene>
    <name evidence="11" type="ordered locus">Ecym_7106</name>
</gene>
<dbReference type="KEGG" id="erc:Ecym_7106"/>
<evidence type="ECO:0000256" key="9">
    <source>
        <dbReference type="SAM" id="Phobius"/>
    </source>
</evidence>
<name>G8JVU3_ERECY</name>
<dbReference type="PANTHER" id="PTHR11005">
    <property type="entry name" value="LYSOSOMAL ACID LIPASE-RELATED"/>
    <property type="match status" value="1"/>
</dbReference>
<keyword evidence="5" id="KW-0443">Lipid metabolism</keyword>
<dbReference type="SUPFAM" id="SSF53474">
    <property type="entry name" value="alpha/beta-Hydrolases"/>
    <property type="match status" value="1"/>
</dbReference>
<evidence type="ECO:0000256" key="2">
    <source>
        <dbReference type="ARBA" id="ARBA00008645"/>
    </source>
</evidence>
<evidence type="ECO:0000256" key="7">
    <source>
        <dbReference type="ARBA" id="ARBA00039150"/>
    </source>
</evidence>
<evidence type="ECO:0000256" key="3">
    <source>
        <dbReference type="ARBA" id="ARBA00022801"/>
    </source>
</evidence>
<dbReference type="GO" id="GO:0016125">
    <property type="term" value="P:sterol metabolic process"/>
    <property type="evidence" value="ECO:0007669"/>
    <property type="project" value="UniProtKB-ARBA"/>
</dbReference>
<reference evidence="12" key="1">
    <citation type="journal article" date="2012" name="G3 (Bethesda)">
        <title>Pichia sorbitophila, an interspecies yeast hybrid reveals early steps of genome resolution following polyploidization.</title>
        <authorList>
            <person name="Leh Louis V."/>
            <person name="Despons L."/>
            <person name="Friedrich A."/>
            <person name="Martin T."/>
            <person name="Durrens P."/>
            <person name="Casaregola S."/>
            <person name="Neuveglise C."/>
            <person name="Fairhead C."/>
            <person name="Marck C."/>
            <person name="Cruz J.A."/>
            <person name="Straub M.L."/>
            <person name="Kugler V."/>
            <person name="Sacerdot C."/>
            <person name="Uzunov Z."/>
            <person name="Thierry A."/>
            <person name="Weiss S."/>
            <person name="Bleykasten C."/>
            <person name="De Montigny J."/>
            <person name="Jacques N."/>
            <person name="Jung P."/>
            <person name="Lemaire M."/>
            <person name="Mallet S."/>
            <person name="Morel G."/>
            <person name="Richard G.F."/>
            <person name="Sarkar A."/>
            <person name="Savel G."/>
            <person name="Schacherer J."/>
            <person name="Seret M.L."/>
            <person name="Talla E."/>
            <person name="Samson G."/>
            <person name="Jubin C."/>
            <person name="Poulain J."/>
            <person name="Vacherie B."/>
            <person name="Barbe V."/>
            <person name="Pelletier E."/>
            <person name="Sherman D.J."/>
            <person name="Westhof E."/>
            <person name="Weissenbach J."/>
            <person name="Baret P.V."/>
            <person name="Wincker P."/>
            <person name="Gaillardin C."/>
            <person name="Dujon B."/>
            <person name="Souciet J.L."/>
        </authorList>
    </citation>
    <scope>NUCLEOTIDE SEQUENCE [LARGE SCALE GENOMIC DNA]</scope>
    <source>
        <strain evidence="12">CBS 270.75 / DBVPG 7215 / KCTC 17166 / NRRL Y-17582</strain>
    </source>
</reference>
<evidence type="ECO:0000256" key="6">
    <source>
        <dbReference type="ARBA" id="ARBA00023136"/>
    </source>
</evidence>
<proteinExistence type="inferred from homology"/>
<feature type="transmembrane region" description="Helical" evidence="9">
    <location>
        <begin position="9"/>
        <end position="36"/>
    </location>
</feature>
<dbReference type="HOGENOM" id="CLU_024238_3_1_1"/>
<keyword evidence="12" id="KW-1185">Reference proteome</keyword>
<dbReference type="Gene3D" id="3.40.50.1820">
    <property type="entry name" value="alpha/beta hydrolase"/>
    <property type="match status" value="1"/>
</dbReference>
<feature type="transmembrane region" description="Helical" evidence="9">
    <location>
        <begin position="359"/>
        <end position="376"/>
    </location>
</feature>
<feature type="domain" description="Partial AB-hydrolase lipase" evidence="10">
    <location>
        <begin position="149"/>
        <end position="204"/>
    </location>
</feature>
<dbReference type="InterPro" id="IPR006693">
    <property type="entry name" value="AB_hydrolase_lipase"/>
</dbReference>
<keyword evidence="6 9" id="KW-0472">Membrane</keyword>
<evidence type="ECO:0000256" key="1">
    <source>
        <dbReference type="ARBA" id="ARBA00004370"/>
    </source>
</evidence>
<dbReference type="Proteomes" id="UP000006790">
    <property type="component" value="Chromosome 7"/>
</dbReference>
<sequence length="524" mass="60431">MSVVNTIRIWAYTCAAAVITACFLTAIFVAAGWHYFVAVHLESPKEMLDLQGTRSLATESRSRSNTHKQVIKRPASVCSETPFLRSEYHVEDVIQSDHPATRSGSTLAENSSVQGCEVDITQKGMPNSMTNPFQDVVTAEDENLVPDLKYYYNQYGITVEEQLVSTEDGFVLDLWHFRIKDPSIRSPPVLLLHGLLQSCGSFASAGRKSLAYHLYESGYDVWLGNNRCGFDAKTHPEKLEPKKKWDWAMNEMVRYDLKTLIEAVLKSTGYEKLTLIAHSQGTTQGFSGLVNGETIYQDTSFRLLDKLENFVALAPAVYPGPLLEEKSFLRYMASTIDSPWVFGVNSFLPIMMTVRSWTVGYQIFSFVCYIFFNYLFDWNDKLWDKSLRNRHFLFSPIHISVNLMRWWLSKDEAIHSFKHYSHAIFPDNTVWFPISDDKNNITIEPYEHKLCSNPSNFPRILMFIPKQDRLVDGNRLINHFINYENPSLYKIWHIDEYSHLDVLWAHDVIDRIGRPMLQMLKTNH</sequence>
<dbReference type="OMA" id="DAVEWCF"/>
<keyword evidence="9" id="KW-0812">Transmembrane</keyword>
<accession>G8JVU3</accession>
<evidence type="ECO:0000313" key="11">
    <source>
        <dbReference type="EMBL" id="AET40958.1"/>
    </source>
</evidence>
<dbReference type="OrthoDB" id="6130531at2759"/>
<dbReference type="GO" id="GO:0016020">
    <property type="term" value="C:membrane"/>
    <property type="evidence" value="ECO:0007669"/>
    <property type="project" value="UniProtKB-SubCell"/>
</dbReference>